<dbReference type="InterPro" id="IPR038607">
    <property type="entry name" value="PhoD-like_sf"/>
</dbReference>
<reference evidence="4 5" key="1">
    <citation type="submission" date="2018-09" db="EMBL/GenBank/DDBJ databases">
        <title>Isolation, diversity and antifungal activity of actinobacteria from wheat.</title>
        <authorList>
            <person name="Han C."/>
        </authorList>
    </citation>
    <scope>NUCLEOTIDE SEQUENCE [LARGE SCALE GENOMIC DNA]</scope>
    <source>
        <strain evidence="4 5">NEAU-YY265</strain>
    </source>
</reference>
<dbReference type="RefSeq" id="WP_119662036.1">
    <property type="nucleotide sequence ID" value="NZ_QUAL01000191.1"/>
</dbReference>
<evidence type="ECO:0000259" key="3">
    <source>
        <dbReference type="Pfam" id="PF16655"/>
    </source>
</evidence>
<gene>
    <name evidence="4" type="ORF">DY240_22285</name>
</gene>
<evidence type="ECO:0000259" key="2">
    <source>
        <dbReference type="Pfam" id="PF09423"/>
    </source>
</evidence>
<keyword evidence="5" id="KW-1185">Reference proteome</keyword>
<dbReference type="InterPro" id="IPR029052">
    <property type="entry name" value="Metallo-depent_PP-like"/>
</dbReference>
<feature type="region of interest" description="Disordered" evidence="1">
    <location>
        <begin position="332"/>
        <end position="352"/>
    </location>
</feature>
<dbReference type="AlphaFoldDB" id="A0A418KL21"/>
<dbReference type="Pfam" id="PF09423">
    <property type="entry name" value="PhoD"/>
    <property type="match status" value="1"/>
</dbReference>
<feature type="domain" description="Phospholipase D N-terminal" evidence="3">
    <location>
        <begin position="60"/>
        <end position="157"/>
    </location>
</feature>
<dbReference type="CDD" id="cd07389">
    <property type="entry name" value="MPP_PhoD"/>
    <property type="match status" value="1"/>
</dbReference>
<dbReference type="SUPFAM" id="SSF56300">
    <property type="entry name" value="Metallo-dependent phosphatases"/>
    <property type="match status" value="1"/>
</dbReference>
<evidence type="ECO:0000313" key="4">
    <source>
        <dbReference type="EMBL" id="RIQ17861.1"/>
    </source>
</evidence>
<dbReference type="InterPro" id="IPR018946">
    <property type="entry name" value="PhoD-like_MPP"/>
</dbReference>
<dbReference type="InterPro" id="IPR052900">
    <property type="entry name" value="Phospholipid_Metab_Enz"/>
</dbReference>
<proteinExistence type="predicted"/>
<dbReference type="InterPro" id="IPR032093">
    <property type="entry name" value="PhoD_N"/>
</dbReference>
<feature type="domain" description="PhoD-like phosphatase metallophosphatase" evidence="2">
    <location>
        <begin position="170"/>
        <end position="506"/>
    </location>
</feature>
<protein>
    <submittedName>
        <fullName evidence="4">Alkaline phosphatase</fullName>
    </submittedName>
</protein>
<comment type="caution">
    <text evidence="4">The sequence shown here is derived from an EMBL/GenBank/DDBJ whole genome shotgun (WGS) entry which is preliminary data.</text>
</comment>
<dbReference type="Gene3D" id="3.60.21.70">
    <property type="entry name" value="PhoD-like phosphatase"/>
    <property type="match status" value="1"/>
</dbReference>
<dbReference type="Proteomes" id="UP000284057">
    <property type="component" value="Unassembled WGS sequence"/>
</dbReference>
<organism evidence="4 5">
    <name type="scientific">Jiangella rhizosphaerae</name>
    <dbReference type="NCBI Taxonomy" id="2293569"/>
    <lineage>
        <taxon>Bacteria</taxon>
        <taxon>Bacillati</taxon>
        <taxon>Actinomycetota</taxon>
        <taxon>Actinomycetes</taxon>
        <taxon>Jiangellales</taxon>
        <taxon>Jiangellaceae</taxon>
        <taxon>Jiangella</taxon>
    </lineage>
</organism>
<dbReference type="PANTHER" id="PTHR43606">
    <property type="entry name" value="PHOSPHATASE, PUTATIVE (AFU_ORTHOLOGUE AFUA_6G08710)-RELATED"/>
    <property type="match status" value="1"/>
</dbReference>
<dbReference type="InterPro" id="IPR006311">
    <property type="entry name" value="TAT_signal"/>
</dbReference>
<evidence type="ECO:0000256" key="1">
    <source>
        <dbReference type="SAM" id="MobiDB-lite"/>
    </source>
</evidence>
<dbReference type="Gene3D" id="2.60.40.380">
    <property type="entry name" value="Purple acid phosphatase-like, N-terminal"/>
    <property type="match status" value="1"/>
</dbReference>
<dbReference type="PANTHER" id="PTHR43606:SF2">
    <property type="entry name" value="ALKALINE PHOSPHATASE FAMILY PROTEIN (AFU_ORTHOLOGUE AFUA_5G03860)"/>
    <property type="match status" value="1"/>
</dbReference>
<name>A0A418KL21_9ACTN</name>
<dbReference type="OrthoDB" id="327733at2"/>
<dbReference type="PROSITE" id="PS51318">
    <property type="entry name" value="TAT"/>
    <property type="match status" value="1"/>
</dbReference>
<sequence length="537" mass="59645">MPLDDPVVPRPTSGELLAARWGRRRFLTVTGAAAALAFGGSLATADTSPQRSRLPYPFTLGVASGDPLPDGIVLWTRLAPDPLAAFGGLDGRISIPVQWELAEDEAFRRVVRRGNVLARPEFAYSVHVDVRGLRPAARYFYRFRAGDSISPPGRTKTAPAHGSAPDSLAFAFVSCQHRVVGHYTAYQHLTGEDLDVVLHLGDYIYEGADQGTLGRGHFPERTLLTLDDYRARYAQYKTDPDLQAAHAAFPWIVTMDDHEVLSNWASDYSFYHPQEAEAAFLVRRANAFRAYWEHMPLRLGSLPDGPDLPLYRRFDYGGLARFNVLDTRQYRSDQANGDGVKPPSDESRDPNRTMLGATQEQWLLDGLAGSPARWNVLAQQVFFSQLDLNAADDRESYEMDAWDGYEASRDRIVGFLQERRVANPVVLTGDVHANNACEIKADFDDPDSATVGTEFVGTSISSSGDGRDTDPGRDALASQLPHIPYYNVQRGYVRCELTSELWRTDFKVVPYVSRPGAPLRTDATFYVENGRPGLRQA</sequence>
<dbReference type="Pfam" id="PF16655">
    <property type="entry name" value="PhoD_N"/>
    <property type="match status" value="1"/>
</dbReference>
<dbReference type="EMBL" id="QUAL01000191">
    <property type="protein sequence ID" value="RIQ17861.1"/>
    <property type="molecule type" value="Genomic_DNA"/>
</dbReference>
<accession>A0A418KL21</accession>
<evidence type="ECO:0000313" key="5">
    <source>
        <dbReference type="Proteomes" id="UP000284057"/>
    </source>
</evidence>